<keyword evidence="1" id="KW-0812">Transmembrane</keyword>
<protein>
    <submittedName>
        <fullName evidence="2">Uncharacterized protein</fullName>
    </submittedName>
</protein>
<keyword evidence="1" id="KW-1133">Transmembrane helix</keyword>
<comment type="caution">
    <text evidence="2">The sequence shown here is derived from an EMBL/GenBank/DDBJ whole genome shotgun (WGS) entry which is preliminary data.</text>
</comment>
<proteinExistence type="predicted"/>
<feature type="transmembrane region" description="Helical" evidence="1">
    <location>
        <begin position="7"/>
        <end position="25"/>
    </location>
</feature>
<gene>
    <name evidence="2" type="ORF">J2X15_003136</name>
</gene>
<name>A0ABU1ZQK1_9BURK</name>
<evidence type="ECO:0000256" key="1">
    <source>
        <dbReference type="SAM" id="Phobius"/>
    </source>
</evidence>
<dbReference type="EMBL" id="JAVDXO010000007">
    <property type="protein sequence ID" value="MDR7307832.1"/>
    <property type="molecule type" value="Genomic_DNA"/>
</dbReference>
<sequence>MRPSARLAVGTIALLALTGVFYLYTQPDFLVQLANQVWACF</sequence>
<dbReference type="RefSeq" id="WP_310344356.1">
    <property type="nucleotide sequence ID" value="NZ_JAVDXO010000007.1"/>
</dbReference>
<reference evidence="2 3" key="1">
    <citation type="submission" date="2023-07" db="EMBL/GenBank/DDBJ databases">
        <title>Sorghum-associated microbial communities from plants grown in Nebraska, USA.</title>
        <authorList>
            <person name="Schachtman D."/>
        </authorList>
    </citation>
    <scope>NUCLEOTIDE SEQUENCE [LARGE SCALE GENOMIC DNA]</scope>
    <source>
        <strain evidence="2 3">BE308</strain>
    </source>
</reference>
<evidence type="ECO:0000313" key="3">
    <source>
        <dbReference type="Proteomes" id="UP001268089"/>
    </source>
</evidence>
<keyword evidence="3" id="KW-1185">Reference proteome</keyword>
<organism evidence="2 3">
    <name type="scientific">Rhodoferax saidenbachensis</name>
    <dbReference type="NCBI Taxonomy" id="1484693"/>
    <lineage>
        <taxon>Bacteria</taxon>
        <taxon>Pseudomonadati</taxon>
        <taxon>Pseudomonadota</taxon>
        <taxon>Betaproteobacteria</taxon>
        <taxon>Burkholderiales</taxon>
        <taxon>Comamonadaceae</taxon>
        <taxon>Rhodoferax</taxon>
    </lineage>
</organism>
<evidence type="ECO:0000313" key="2">
    <source>
        <dbReference type="EMBL" id="MDR7307832.1"/>
    </source>
</evidence>
<keyword evidence="1" id="KW-0472">Membrane</keyword>
<accession>A0ABU1ZQK1</accession>
<dbReference type="Proteomes" id="UP001268089">
    <property type="component" value="Unassembled WGS sequence"/>
</dbReference>